<dbReference type="InterPro" id="IPR036249">
    <property type="entry name" value="Thioredoxin-like_sf"/>
</dbReference>
<dbReference type="CDD" id="cd00238">
    <property type="entry name" value="ERp29c"/>
    <property type="match status" value="1"/>
</dbReference>
<dbReference type="InterPro" id="IPR029035">
    <property type="entry name" value="DHS-like_NAD/FAD-binding_dom"/>
</dbReference>
<dbReference type="Pfam" id="PF07749">
    <property type="entry name" value="ERp29"/>
    <property type="match status" value="1"/>
</dbReference>
<feature type="binding site" evidence="4">
    <location>
        <position position="336"/>
    </location>
    <ligand>
        <name>Zn(2+)</name>
        <dbReference type="ChEBI" id="CHEBI:29105"/>
    </ligand>
</feature>
<dbReference type="SUPFAM" id="SSF52833">
    <property type="entry name" value="Thioredoxin-like"/>
    <property type="match status" value="1"/>
</dbReference>
<dbReference type="RefSeq" id="XP_014669152.1">
    <property type="nucleotide sequence ID" value="XM_014813666.1"/>
</dbReference>
<dbReference type="Pfam" id="PF07912">
    <property type="entry name" value="ERp29_N"/>
    <property type="match status" value="1"/>
</dbReference>
<evidence type="ECO:0000313" key="6">
    <source>
        <dbReference type="Proteomes" id="UP000695022"/>
    </source>
</evidence>
<accession>A0ABM1EAD1</accession>
<proteinExistence type="predicted"/>
<evidence type="ECO:0000256" key="2">
    <source>
        <dbReference type="ARBA" id="ARBA00022824"/>
    </source>
</evidence>
<dbReference type="InterPro" id="IPR003000">
    <property type="entry name" value="Sirtuin"/>
</dbReference>
<organism evidence="6 7">
    <name type="scientific">Priapulus caudatus</name>
    <name type="common">Priapulid worm</name>
    <dbReference type="NCBI Taxonomy" id="37621"/>
    <lineage>
        <taxon>Eukaryota</taxon>
        <taxon>Metazoa</taxon>
        <taxon>Ecdysozoa</taxon>
        <taxon>Scalidophora</taxon>
        <taxon>Priapulida</taxon>
        <taxon>Priapulimorpha</taxon>
        <taxon>Priapulimorphida</taxon>
        <taxon>Priapulidae</taxon>
        <taxon>Priapulus</taxon>
    </lineage>
</organism>
<evidence type="ECO:0000313" key="7">
    <source>
        <dbReference type="RefSeq" id="XP_014669152.1"/>
    </source>
</evidence>
<gene>
    <name evidence="7" type="primary">LOC106810350</name>
</gene>
<dbReference type="PANTHER" id="PTHR12211:SF0">
    <property type="entry name" value="ENDOPLASMIC RETICULUM RESIDENT PROTEIN 29"/>
    <property type="match status" value="1"/>
</dbReference>
<dbReference type="InterPro" id="IPR012883">
    <property type="entry name" value="ERp29_N"/>
</dbReference>
<protein>
    <submittedName>
        <fullName evidence="7">NAD-dependent protein lipoamidase sirtuin-4, mitochondrial-like</fullName>
    </submittedName>
</protein>
<keyword evidence="3" id="KW-0520">NAD</keyword>
<evidence type="ECO:0000256" key="1">
    <source>
        <dbReference type="ARBA" id="ARBA00022679"/>
    </source>
</evidence>
<dbReference type="SUPFAM" id="SSF52467">
    <property type="entry name" value="DHS-like NAD/FAD-binding domain"/>
    <property type="match status" value="2"/>
</dbReference>
<name>A0ABM1EAD1_PRICU</name>
<dbReference type="PROSITE" id="PS50305">
    <property type="entry name" value="SIRTUIN"/>
    <property type="match status" value="1"/>
</dbReference>
<keyword evidence="1" id="KW-0808">Transferase</keyword>
<dbReference type="InterPro" id="IPR016855">
    <property type="entry name" value="ERp29"/>
</dbReference>
<dbReference type="InterPro" id="IPR026590">
    <property type="entry name" value="Ssirtuin_cat_dom"/>
</dbReference>
<dbReference type="PANTHER" id="PTHR12211">
    <property type="entry name" value="ENDOPLASMIC RETICULUM PROTEIN ERP29"/>
    <property type="match status" value="1"/>
</dbReference>
<dbReference type="Proteomes" id="UP000695022">
    <property type="component" value="Unplaced"/>
</dbReference>
<feature type="binding site" evidence="4">
    <location>
        <position position="175"/>
    </location>
    <ligand>
        <name>Zn(2+)</name>
        <dbReference type="ChEBI" id="CHEBI:29105"/>
    </ligand>
</feature>
<feature type="binding site" evidence="4">
    <location>
        <position position="248"/>
    </location>
    <ligand>
        <name>Zn(2+)</name>
        <dbReference type="ChEBI" id="CHEBI:29105"/>
    </ligand>
</feature>
<reference evidence="7" key="1">
    <citation type="submission" date="2025-08" db="UniProtKB">
        <authorList>
            <consortium name="RefSeq"/>
        </authorList>
    </citation>
    <scope>IDENTIFICATION</scope>
</reference>
<dbReference type="SUPFAM" id="SSF47933">
    <property type="entry name" value="ERP29 C domain-like"/>
    <property type="match status" value="1"/>
</dbReference>
<keyword evidence="6" id="KW-1185">Reference proteome</keyword>
<feature type="active site" description="Proton acceptor" evidence="4">
    <location>
        <position position="167"/>
    </location>
</feature>
<evidence type="ECO:0000256" key="3">
    <source>
        <dbReference type="ARBA" id="ARBA00023027"/>
    </source>
</evidence>
<keyword evidence="2" id="KW-0256">Endoplasmic reticulum</keyword>
<evidence type="ECO:0000256" key="4">
    <source>
        <dbReference type="PROSITE-ProRule" id="PRU00236"/>
    </source>
</evidence>
<keyword evidence="4" id="KW-0862">Zinc</keyword>
<dbReference type="Pfam" id="PF02146">
    <property type="entry name" value="SIR2"/>
    <property type="match status" value="1"/>
</dbReference>
<dbReference type="Gene3D" id="1.20.1150.12">
    <property type="entry name" value="Endoplasmic reticulum resident protein 29, C-terminal domain"/>
    <property type="match status" value="1"/>
</dbReference>
<evidence type="ECO:0000259" key="5">
    <source>
        <dbReference type="PROSITE" id="PS50305"/>
    </source>
</evidence>
<dbReference type="Gene3D" id="3.40.50.1220">
    <property type="entry name" value="TPP-binding domain"/>
    <property type="match status" value="2"/>
</dbReference>
<feature type="binding site" evidence="4">
    <location>
        <position position="178"/>
    </location>
    <ligand>
        <name>Zn(2+)</name>
        <dbReference type="ChEBI" id="CHEBI:29105"/>
    </ligand>
</feature>
<dbReference type="InterPro" id="IPR036356">
    <property type="entry name" value="ERp29_C_sf"/>
</dbReference>
<feature type="domain" description="Deacetylase sirtuin-type" evidence="5">
    <location>
        <begin position="41"/>
        <end position="532"/>
    </location>
</feature>
<sequence>MRHLVVTLRGSGEIRRFSPYSAAARHLCVAAPPPSVVPEHEPADESDVDHLRRVVASSRRLLVLTGAGISTESGIPDYRSAGVGLYARSQHRPIMHREFVEDAWKRARYWARNYVAWPRFSAATPNANHTTLVAWERGRRRHLHWLVTQNVDALHAAAGHRGVTELHGCTHSVVCLACGDVTRRHALQTRIAAMNPNWSATTDDIVRYRIRSFTFPVLLMPTAIPRVITRFPYTFVRFDTTYPHGDEHEEFKKVVEQAKSNEGLLVAEVGIADYGEKENSDLGDRYKVNQDDFPVYMLFNKDDPDAPIRHKGHYNADALKKFIRENTGLFLGLHGCMKAYDDIAMEFMPADAKLREQLIEKAEAKGETLENAGDKKSAEIYVKYMKKMADKFGGDAEDFVAKETKRVERLRDDDHTAAKKKVQLNAQSNILHSFSFAAAQKDELTLTSQVVFFGDNVPKATVDFVYNKVRESDALLVLGSSLYVYSGYRFAVRAKKEGKPVAIVTIGETRADDLADVKISARCSDILARLDA</sequence>
<dbReference type="Gene3D" id="3.40.30.10">
    <property type="entry name" value="Glutaredoxin"/>
    <property type="match status" value="1"/>
</dbReference>
<keyword evidence="4" id="KW-0479">Metal-binding</keyword>
<dbReference type="GeneID" id="106810350"/>
<dbReference type="InterPro" id="IPR011679">
    <property type="entry name" value="ERp29_C"/>
</dbReference>